<dbReference type="InterPro" id="IPR011006">
    <property type="entry name" value="CheY-like_superfamily"/>
</dbReference>
<sequence length="131" mass="13985">MGQQRSSRRILVVDDNPDAAELVAQLLALEGHEVSFACSGADALGVADRLVPEVVFLDIGMPGMDGYQVASALRRSGRFSGTRIVALTAWGNAKAREWSAATGFDAHLVKPARAEILLREVAQRAGGLIER</sequence>
<evidence type="ECO:0000313" key="4">
    <source>
        <dbReference type="EMBL" id="RNF30021.1"/>
    </source>
</evidence>
<dbReference type="SMART" id="SM00448">
    <property type="entry name" value="REC"/>
    <property type="match status" value="1"/>
</dbReference>
<keyword evidence="1 2" id="KW-0597">Phosphoprotein</keyword>
<dbReference type="CDD" id="cd17580">
    <property type="entry name" value="REC_2_DhkD-like"/>
    <property type="match status" value="1"/>
</dbReference>
<dbReference type="OrthoDB" id="5421695at2"/>
<dbReference type="AlphaFoldDB" id="A0A422QJF4"/>
<dbReference type="PROSITE" id="PS50110">
    <property type="entry name" value="RESPONSE_REGULATORY"/>
    <property type="match status" value="1"/>
</dbReference>
<evidence type="ECO:0000259" key="3">
    <source>
        <dbReference type="PROSITE" id="PS50110"/>
    </source>
</evidence>
<reference evidence="4" key="1">
    <citation type="submission" date="2014-10" db="EMBL/GenBank/DDBJ databases">
        <title>Massilia sp. genome.</title>
        <authorList>
            <person name="Xu B."/>
            <person name="Dai L."/>
            <person name="Huang Z."/>
        </authorList>
    </citation>
    <scope>NUCLEOTIDE SEQUENCE [LARGE SCALE GENOMIC DNA]</scope>
    <source>
        <strain evidence="4">CFS-1</strain>
    </source>
</reference>
<dbReference type="EMBL" id="JSAB01000148">
    <property type="protein sequence ID" value="RNF30021.1"/>
    <property type="molecule type" value="Genomic_DNA"/>
</dbReference>
<organism evidence="4 5">
    <name type="scientific">Massilia aurea</name>
    <dbReference type="NCBI Taxonomy" id="373040"/>
    <lineage>
        <taxon>Bacteria</taxon>
        <taxon>Pseudomonadati</taxon>
        <taxon>Pseudomonadota</taxon>
        <taxon>Betaproteobacteria</taxon>
        <taxon>Burkholderiales</taxon>
        <taxon>Oxalobacteraceae</taxon>
        <taxon>Telluria group</taxon>
        <taxon>Massilia</taxon>
    </lineage>
</organism>
<accession>A0A422QJF4</accession>
<dbReference type="InterPro" id="IPR050595">
    <property type="entry name" value="Bact_response_regulator"/>
</dbReference>
<name>A0A422QJF4_9BURK</name>
<dbReference type="Pfam" id="PF00072">
    <property type="entry name" value="Response_reg"/>
    <property type="match status" value="1"/>
</dbReference>
<proteinExistence type="predicted"/>
<evidence type="ECO:0000256" key="2">
    <source>
        <dbReference type="PROSITE-ProRule" id="PRU00169"/>
    </source>
</evidence>
<feature type="modified residue" description="4-aspartylphosphate" evidence="2">
    <location>
        <position position="58"/>
    </location>
</feature>
<evidence type="ECO:0000256" key="1">
    <source>
        <dbReference type="ARBA" id="ARBA00022553"/>
    </source>
</evidence>
<dbReference type="Proteomes" id="UP000283254">
    <property type="component" value="Unassembled WGS sequence"/>
</dbReference>
<protein>
    <recommendedName>
        <fullName evidence="3">Response regulatory domain-containing protein</fullName>
    </recommendedName>
</protein>
<dbReference type="PANTHER" id="PTHR44591:SF3">
    <property type="entry name" value="RESPONSE REGULATORY DOMAIN-CONTAINING PROTEIN"/>
    <property type="match status" value="1"/>
</dbReference>
<feature type="domain" description="Response regulatory" evidence="3">
    <location>
        <begin position="9"/>
        <end position="125"/>
    </location>
</feature>
<keyword evidence="5" id="KW-1185">Reference proteome</keyword>
<dbReference type="SUPFAM" id="SSF52172">
    <property type="entry name" value="CheY-like"/>
    <property type="match status" value="1"/>
</dbReference>
<dbReference type="PANTHER" id="PTHR44591">
    <property type="entry name" value="STRESS RESPONSE REGULATOR PROTEIN 1"/>
    <property type="match status" value="1"/>
</dbReference>
<dbReference type="Gene3D" id="3.40.50.2300">
    <property type="match status" value="1"/>
</dbReference>
<dbReference type="InterPro" id="IPR001789">
    <property type="entry name" value="Sig_transdc_resp-reg_receiver"/>
</dbReference>
<comment type="caution">
    <text evidence="4">The sequence shown here is derived from an EMBL/GenBank/DDBJ whole genome shotgun (WGS) entry which is preliminary data.</text>
</comment>
<evidence type="ECO:0000313" key="5">
    <source>
        <dbReference type="Proteomes" id="UP000283254"/>
    </source>
</evidence>
<dbReference type="RefSeq" id="WP_123070273.1">
    <property type="nucleotide sequence ID" value="NZ_JSAB01000148.1"/>
</dbReference>
<gene>
    <name evidence="4" type="ORF">NM04_14850</name>
</gene>
<dbReference type="GO" id="GO:0000160">
    <property type="term" value="P:phosphorelay signal transduction system"/>
    <property type="evidence" value="ECO:0007669"/>
    <property type="project" value="InterPro"/>
</dbReference>